<evidence type="ECO:0000256" key="1">
    <source>
        <dbReference type="SAM" id="SignalP"/>
    </source>
</evidence>
<comment type="caution">
    <text evidence="2">The sequence shown here is derived from an EMBL/GenBank/DDBJ whole genome shotgun (WGS) entry which is preliminary data.</text>
</comment>
<sequence length="266" mass="28243">MASGKVDHARCLVPAARRAMRLAGATIALTTLAGAAGAADWTSGYGSGASAQPAGSIIAIDTSVTATTSNSIFANTSVTAALTGDLDQTSGWRARVEGQVGSFEYRSGDDAKIIGNQQSGSALVGYEWAEPDVHVAAYIGFNYQNIKLDPVDPSNGTRGHGYGLRVVGELYANPTPYTMVSAYGSYSTHANAYYTRFKAGYALYDRTFIGPEFSMLGDDFYKQWRIGAHLSGLTFGRFQFGVSGGYVRDSRRGPGGYVLVDSRVTF</sequence>
<proteinExistence type="predicted"/>
<dbReference type="EMBL" id="JBHRYC010000023">
    <property type="protein sequence ID" value="MFC3636538.1"/>
    <property type="molecule type" value="Genomic_DNA"/>
</dbReference>
<keyword evidence="1" id="KW-0732">Signal</keyword>
<feature type="chain" id="PRO_5046595086" evidence="1">
    <location>
        <begin position="39"/>
        <end position="266"/>
    </location>
</feature>
<keyword evidence="3" id="KW-1185">Reference proteome</keyword>
<dbReference type="Proteomes" id="UP001595704">
    <property type="component" value="Unassembled WGS sequence"/>
</dbReference>
<accession>A0ABV7UDT5</accession>
<dbReference type="Pfam" id="PF17036">
    <property type="entry name" value="CBP_BcsS"/>
    <property type="match status" value="1"/>
</dbReference>
<dbReference type="RefSeq" id="WP_191317402.1">
    <property type="nucleotide sequence ID" value="NZ_BNCG01000001.1"/>
</dbReference>
<name>A0ABV7UDT5_9HYPH</name>
<evidence type="ECO:0000313" key="2">
    <source>
        <dbReference type="EMBL" id="MFC3636538.1"/>
    </source>
</evidence>
<evidence type="ECO:0000313" key="3">
    <source>
        <dbReference type="Proteomes" id="UP001595704"/>
    </source>
</evidence>
<gene>
    <name evidence="2" type="primary">bcsS</name>
    <name evidence="2" type="ORF">ACFONL_03935</name>
</gene>
<feature type="signal peptide" evidence="1">
    <location>
        <begin position="1"/>
        <end position="38"/>
    </location>
</feature>
<organism evidence="2 3">
    <name type="scientific">Camelimonas fluminis</name>
    <dbReference type="NCBI Taxonomy" id="1576911"/>
    <lineage>
        <taxon>Bacteria</taxon>
        <taxon>Pseudomonadati</taxon>
        <taxon>Pseudomonadota</taxon>
        <taxon>Alphaproteobacteria</taxon>
        <taxon>Hyphomicrobiales</taxon>
        <taxon>Chelatococcaceae</taxon>
        <taxon>Camelimonas</taxon>
    </lineage>
</organism>
<protein>
    <submittedName>
        <fullName evidence="2">Cellulose biosynthesis protein BcsS</fullName>
    </submittedName>
</protein>
<reference evidence="3" key="1">
    <citation type="journal article" date="2019" name="Int. J. Syst. Evol. Microbiol.">
        <title>The Global Catalogue of Microorganisms (GCM) 10K type strain sequencing project: providing services to taxonomists for standard genome sequencing and annotation.</title>
        <authorList>
            <consortium name="The Broad Institute Genomics Platform"/>
            <consortium name="The Broad Institute Genome Sequencing Center for Infectious Disease"/>
            <person name="Wu L."/>
            <person name="Ma J."/>
        </authorList>
    </citation>
    <scope>NUCLEOTIDE SEQUENCE [LARGE SCALE GENOMIC DNA]</scope>
    <source>
        <strain evidence="3">KCTC 42282</strain>
    </source>
</reference>
<dbReference type="InterPro" id="IPR031485">
    <property type="entry name" value="CBP_BcsS"/>
</dbReference>